<gene>
    <name evidence="3" type="ORF">GBAR_LOCUS23062</name>
</gene>
<name>A0AA35T651_GEOBA</name>
<feature type="domain" description="S-Me-THD-like C-terminal" evidence="2">
    <location>
        <begin position="424"/>
        <end position="616"/>
    </location>
</feature>
<evidence type="ECO:0000313" key="3">
    <source>
        <dbReference type="EMBL" id="CAI8041476.1"/>
    </source>
</evidence>
<sequence>MLVYRAVGHIREMIERGIDCVKTEKTGVPVVLVGGGSCLVDRSVGLHGATSLITPDNHWDVANAIGAALGTVGATVDTIESLDLGGRGGESEEETMKRARLSLLERTRERAICEAVKRGAVRSEVYIHSEDVVDVAYVANKVRVRVKAIGPLREASERETVAVEDNPHWPFASEEDREKDVAAGLPSPKVEGGRWSLSAEDVECVAVGAGLLGCGGGGDPNVGRLMALQQLAHGRSITVINPLRLKASEVGLVTCGAFMGAPMIISEKMVSGKETRLAVQALQRLLASGVYDTAAGERGWEEGGKRGNERVRVRERNIGGGKKVWIAEPDDLEKINVSDPEKIDQTRRITHLFSAEIGGANSFAPLVLGAELGLPVLDADGMGRAFPELQMFSPLIYGCRPYPSTVADNKGEVIACTYVAGGKDLEDFFRVECVRMGMSCGISLGVLTLEEVLNKAIPLTMSMAWQLGRAVRRAQRCHTSVLEAISAQQNGTVLVVGKVTDVVHVTQGGFGRLEAVVEGLDIYRGHKVKVSAKNENFIVRYVEEEAEGEGAVMACTPDLICLVDSDTGFPITTEAVRYGLRVGVLALPASPRMLTPRAMEVVGPAAFGLTDVSYHPPRSLLQIGKTLLADE</sequence>
<proteinExistence type="predicted"/>
<dbReference type="PANTHER" id="PTHR11365:SF10">
    <property type="entry name" value="HYDANTOINASE_OXOPROLINASE"/>
    <property type="match status" value="1"/>
</dbReference>
<dbReference type="Gene3D" id="2.40.390.10">
    <property type="entry name" value="CV3147-like"/>
    <property type="match status" value="1"/>
</dbReference>
<feature type="domain" description="S-Me-THD N-terminal" evidence="1">
    <location>
        <begin position="347"/>
        <end position="415"/>
    </location>
</feature>
<dbReference type="Proteomes" id="UP001174909">
    <property type="component" value="Unassembled WGS sequence"/>
</dbReference>
<dbReference type="Gene3D" id="3.40.1610.10">
    <property type="entry name" value="CV3147-like domain"/>
    <property type="match status" value="1"/>
</dbReference>
<dbReference type="InterPro" id="IPR027479">
    <property type="entry name" value="S-Me-THD_N_sf"/>
</dbReference>
<organism evidence="3 4">
    <name type="scientific">Geodia barretti</name>
    <name type="common">Barrett's horny sponge</name>
    <dbReference type="NCBI Taxonomy" id="519541"/>
    <lineage>
        <taxon>Eukaryota</taxon>
        <taxon>Metazoa</taxon>
        <taxon>Porifera</taxon>
        <taxon>Demospongiae</taxon>
        <taxon>Heteroscleromorpha</taxon>
        <taxon>Tetractinellida</taxon>
        <taxon>Astrophorina</taxon>
        <taxon>Geodiidae</taxon>
        <taxon>Geodia</taxon>
    </lineage>
</organism>
<dbReference type="InterPro" id="IPR010318">
    <property type="entry name" value="S-Me-THD_N"/>
</dbReference>
<dbReference type="Pfam" id="PF20906">
    <property type="entry name" value="S-Me-THD_C"/>
    <property type="match status" value="1"/>
</dbReference>
<dbReference type="AlphaFoldDB" id="A0AA35T651"/>
<reference evidence="3" key="1">
    <citation type="submission" date="2023-03" db="EMBL/GenBank/DDBJ databases">
        <authorList>
            <person name="Steffen K."/>
            <person name="Cardenas P."/>
        </authorList>
    </citation>
    <scope>NUCLEOTIDE SEQUENCE</scope>
</reference>
<feature type="domain" description="S-Me-THD N-terminal" evidence="1">
    <location>
        <begin position="200"/>
        <end position="297"/>
    </location>
</feature>
<dbReference type="EMBL" id="CASHTH010003191">
    <property type="protein sequence ID" value="CAI8041476.1"/>
    <property type="molecule type" value="Genomic_DNA"/>
</dbReference>
<evidence type="ECO:0000259" key="1">
    <source>
        <dbReference type="Pfam" id="PF06032"/>
    </source>
</evidence>
<comment type="caution">
    <text evidence="3">The sequence shown here is derived from an EMBL/GenBank/DDBJ whole genome shotgun (WGS) entry which is preliminary data.</text>
</comment>
<dbReference type="InterPro" id="IPR048350">
    <property type="entry name" value="S-Me-THD-like_C"/>
</dbReference>
<evidence type="ECO:0000259" key="2">
    <source>
        <dbReference type="Pfam" id="PF20906"/>
    </source>
</evidence>
<dbReference type="PANTHER" id="PTHR11365">
    <property type="entry name" value="5-OXOPROLINASE RELATED"/>
    <property type="match status" value="1"/>
</dbReference>
<protein>
    <recommendedName>
        <fullName evidence="5">Hydantoinase</fullName>
    </recommendedName>
</protein>
<dbReference type="InterPro" id="IPR024071">
    <property type="entry name" value="S-Me-THD_C_sf"/>
</dbReference>
<evidence type="ECO:0000313" key="4">
    <source>
        <dbReference type="Proteomes" id="UP001174909"/>
    </source>
</evidence>
<evidence type="ECO:0008006" key="5">
    <source>
        <dbReference type="Google" id="ProtNLM"/>
    </source>
</evidence>
<dbReference type="GO" id="GO:0016787">
    <property type="term" value="F:hydrolase activity"/>
    <property type="evidence" value="ECO:0007669"/>
    <property type="project" value="InterPro"/>
</dbReference>
<accession>A0AA35T651</accession>
<dbReference type="InterPro" id="IPR045079">
    <property type="entry name" value="Oxoprolinase-like"/>
</dbReference>
<keyword evidence="4" id="KW-1185">Reference proteome</keyword>
<dbReference type="Pfam" id="PF06032">
    <property type="entry name" value="S-Me-THD_N"/>
    <property type="match status" value="2"/>
</dbReference>
<dbReference type="SUPFAM" id="SSF160991">
    <property type="entry name" value="CV3147-like"/>
    <property type="match status" value="1"/>
</dbReference>